<evidence type="ECO:0000313" key="2">
    <source>
        <dbReference type="Proteomes" id="UP001732700"/>
    </source>
</evidence>
<dbReference type="Proteomes" id="UP001732700">
    <property type="component" value="Chromosome 3C"/>
</dbReference>
<proteinExistence type="predicted"/>
<name>A0ACD5VQC6_AVESA</name>
<organism evidence="1 2">
    <name type="scientific">Avena sativa</name>
    <name type="common">Oat</name>
    <dbReference type="NCBI Taxonomy" id="4498"/>
    <lineage>
        <taxon>Eukaryota</taxon>
        <taxon>Viridiplantae</taxon>
        <taxon>Streptophyta</taxon>
        <taxon>Embryophyta</taxon>
        <taxon>Tracheophyta</taxon>
        <taxon>Spermatophyta</taxon>
        <taxon>Magnoliopsida</taxon>
        <taxon>Liliopsida</taxon>
        <taxon>Poales</taxon>
        <taxon>Poaceae</taxon>
        <taxon>BOP clade</taxon>
        <taxon>Pooideae</taxon>
        <taxon>Poodae</taxon>
        <taxon>Poeae</taxon>
        <taxon>Poeae Chloroplast Group 1 (Aveneae type)</taxon>
        <taxon>Aveninae</taxon>
        <taxon>Avena</taxon>
    </lineage>
</organism>
<evidence type="ECO:0000313" key="1">
    <source>
        <dbReference type="EnsemblPlants" id="AVESA.00010b.r2.3CG0467540.1.CDS"/>
    </source>
</evidence>
<sequence>MVTDEQLKEVEYELQRQKNLEENERRMALVRRASSALSEDIQASRPPKQKRKAPSRAFENTNERRVLRSSASNESDNANPADQPSKEITPEIVDEIVDDEKGGRKITLKANIYSSMNKPKIKIPLNEHGQPIGPDATEFAFIGTLVRKHIPPKNLEWRDVDEEKKLLVWDHLQAFYELDSTALRYVINTSHTKWKEWKADLKKTKFDATLSDEQLMKKRDERISEADWKDLIKYWRSPEFDARSAIAKENRAKSIVPHTAGSKSQEMAEELGYAPRRDEVYIRTHTLKKGPKKGQHVPQATLIINDLLEAAEKHPDWKEKTMKEGDLFARVCGMKEPRGRVRVLGLGPTPQDVGTPGTRGKMNTRALV</sequence>
<reference evidence="1" key="1">
    <citation type="submission" date="2021-05" db="EMBL/GenBank/DDBJ databases">
        <authorList>
            <person name="Scholz U."/>
            <person name="Mascher M."/>
            <person name="Fiebig A."/>
        </authorList>
    </citation>
    <scope>NUCLEOTIDE SEQUENCE [LARGE SCALE GENOMIC DNA]</scope>
</reference>
<accession>A0ACD5VQC6</accession>
<protein>
    <submittedName>
        <fullName evidence="1">Uncharacterized protein</fullName>
    </submittedName>
</protein>
<keyword evidence="2" id="KW-1185">Reference proteome</keyword>
<reference evidence="1" key="2">
    <citation type="submission" date="2025-09" db="UniProtKB">
        <authorList>
            <consortium name="EnsemblPlants"/>
        </authorList>
    </citation>
    <scope>IDENTIFICATION</scope>
</reference>
<dbReference type="EnsemblPlants" id="AVESA.00010b.r2.3CG0467540.1">
    <property type="protein sequence ID" value="AVESA.00010b.r2.3CG0467540.1.CDS"/>
    <property type="gene ID" value="AVESA.00010b.r2.3CG0467540"/>
</dbReference>